<feature type="domain" description="Fungal STAND N-terminal Goodbye" evidence="4">
    <location>
        <begin position="21"/>
        <end position="142"/>
    </location>
</feature>
<dbReference type="PANTHER" id="PTHR10039">
    <property type="entry name" value="AMELOGENIN"/>
    <property type="match status" value="1"/>
</dbReference>
<dbReference type="SMART" id="SM00028">
    <property type="entry name" value="TPR"/>
    <property type="match status" value="3"/>
</dbReference>
<dbReference type="InterPro" id="IPR011990">
    <property type="entry name" value="TPR-like_helical_dom_sf"/>
</dbReference>
<sequence length="1474" mass="165195">MAGDNKQTPPGMERQFADVLESAAKLYKDNTGEALSLQSFTTPPMRTVEDLKLQLSRQNEDFAAFRAKRQNLFSVLSAALKPVEVVGEVVAGAASDAFAPAQNIYAAVLYLVNAAHNVSATYDAIVELFEQLKDFTPRLEVYVKHHMSPGLYQKLASILASLFEVLVLASKEIRRGRVKAYFKRLVGFESPVQSALERLKVLTVGEERQVVADTYGGVSQLNAKADQIDSAVAQVSQSVQSMRLEQREWCNLAVGEKLRKILAPSPFPEDLYNAFKKSTVPGTGDWITQDEGVSAWFSGEKPYLWISGNAGTGKSFLTSRIISWKRDNLDESASVGYFFFRANNPETRSVVQALRDVAYQLSESDGFYAKDLMQRLHSREDIKTVSSAFRQLFPVDGGQETSRRRYIFLDGIDEANQDDIKELLSALAPGEGAQQPTIAPQFQFALVGRSYLSDIVTAALDPPVPGQTLTTVQVSSDRSAKDVSAFIYDSILHSRVLSRTSADFKKTVIQALEKQADGLFIVAKFMLDDVNRKRHQSSILESLESYPKEIDGVLQKTLDNLVKTISKEEARDLNEMLRWVTCAEEVLTLEQLEAALIMEFGDPPLFLEESLRRQYACFFELEREDGLTTDDLVKDYDRARRDLNRDLSPARRISPGRSLSVGENGGLERRLSPAGRGSPSRHSSPGNGRFSPRQVSPAHGSDILDSASDVEFRSNKYLTRVTFFHTSVREFFRSGRFATSASEVGAAIGFDITEARIHILRACLKVFADREWFEKLDLGQGMAAMKQYAAWYWQEHVAAIDPANVSSQHKRDLGPQLYRMLTDEDVVFDWSIMYEKNDEGLEVLTDHNIKGLQRWFRDADVVDGLDPAGKTFAKAAGENGSGVCEQIGRFYARAWLASDFGRYVPTLFCFKIVQNVTLMDAGYDWSHAGIHWPDISVEDRLNKATVWAAQPETAHWHRRVGSTYLTLAMHAHALKHYDSALKLDNNSVETSGRIAFCLYQDRRYGTALDQALECAAIEDRNIQSGTLQGAALGKSKWRLYKDCFLIAQCAYRMDKVDIAHKYFRKAIENAEGAALEDDEFLQPGTGYFEVLASEGLHGEMMELAEEMSRHFTKTKHGQNRFVDLLLERYFSLLVMDWLPRAAAKTGKVEFLLSALELAIEVADIRLRETLVVLHLRLAHGTTFEYSRDIDNAIAVLEQIALQEYRPRGSITTRQAYAVAFQKLATLYKQKIIDVGWASEAGRSWVSKMEVVQRKQDRHHNFNMPADMLGSDVNVASIYLACFYRLLGRESEATGLLKALIQDSLDILSDSEPGNDVYALDNLLRVFIAAGEVSNAIALARSMRKVNPEASFSTIGESPEERRGAPKLPDIQSYDRTCFQCFNNVASGEEFAMCRFCMESYCTRCLEKVIKAAGNKTGETGVAGAAKVVCRSDHDWFTVPPLNRLLHTGEIMLEDGRVHGFEEWKDEVRKAWGLT</sequence>
<dbReference type="InterPro" id="IPR031350">
    <property type="entry name" value="Goodbye_dom"/>
</dbReference>
<dbReference type="Pfam" id="PF24883">
    <property type="entry name" value="NPHP3_N"/>
    <property type="match status" value="1"/>
</dbReference>
<evidence type="ECO:0000259" key="5">
    <source>
        <dbReference type="Pfam" id="PF24883"/>
    </source>
</evidence>
<dbReference type="Gene3D" id="1.25.40.10">
    <property type="entry name" value="Tetratricopeptide repeat domain"/>
    <property type="match status" value="1"/>
</dbReference>
<dbReference type="SUPFAM" id="SSF52540">
    <property type="entry name" value="P-loop containing nucleoside triphosphate hydrolases"/>
    <property type="match status" value="1"/>
</dbReference>
<proteinExistence type="predicted"/>
<dbReference type="Gene3D" id="3.40.50.300">
    <property type="entry name" value="P-loop containing nucleotide triphosphate hydrolases"/>
    <property type="match status" value="1"/>
</dbReference>
<dbReference type="EMBL" id="LSBH01000009">
    <property type="protein sequence ID" value="OAQ74510.1"/>
    <property type="molecule type" value="Genomic_DNA"/>
</dbReference>
<keyword evidence="2" id="KW-0802">TPR repeat</keyword>
<dbReference type="InterPro" id="IPR019734">
    <property type="entry name" value="TPR_rpt"/>
</dbReference>
<accession>A0A179GAJ0</accession>
<feature type="region of interest" description="Disordered" evidence="3">
    <location>
        <begin position="647"/>
        <end position="702"/>
    </location>
</feature>
<feature type="repeat" description="TPR" evidence="2">
    <location>
        <begin position="954"/>
        <end position="987"/>
    </location>
</feature>
<keyword evidence="1" id="KW-0677">Repeat</keyword>
<evidence type="ECO:0000313" key="6">
    <source>
        <dbReference type="EMBL" id="OAQ74510.1"/>
    </source>
</evidence>
<evidence type="ECO:0000256" key="3">
    <source>
        <dbReference type="SAM" id="MobiDB-lite"/>
    </source>
</evidence>
<organism evidence="6 7">
    <name type="scientific">Purpureocillium lilacinum</name>
    <name type="common">Paecilomyces lilacinus</name>
    <dbReference type="NCBI Taxonomy" id="33203"/>
    <lineage>
        <taxon>Eukaryota</taxon>
        <taxon>Fungi</taxon>
        <taxon>Dikarya</taxon>
        <taxon>Ascomycota</taxon>
        <taxon>Pezizomycotina</taxon>
        <taxon>Sordariomycetes</taxon>
        <taxon>Hypocreomycetidae</taxon>
        <taxon>Hypocreales</taxon>
        <taxon>Ophiocordycipitaceae</taxon>
        <taxon>Purpureocillium</taxon>
    </lineage>
</organism>
<evidence type="ECO:0000256" key="2">
    <source>
        <dbReference type="PROSITE-ProRule" id="PRU00339"/>
    </source>
</evidence>
<gene>
    <name evidence="6" type="ORF">VFPBJ_09805</name>
</gene>
<dbReference type="Proteomes" id="UP000078240">
    <property type="component" value="Unassembled WGS sequence"/>
</dbReference>
<evidence type="ECO:0000259" key="4">
    <source>
        <dbReference type="Pfam" id="PF17109"/>
    </source>
</evidence>
<dbReference type="PROSITE" id="PS50005">
    <property type="entry name" value="TPR"/>
    <property type="match status" value="1"/>
</dbReference>
<evidence type="ECO:0000313" key="7">
    <source>
        <dbReference type="Proteomes" id="UP000078240"/>
    </source>
</evidence>
<dbReference type="InterPro" id="IPR056884">
    <property type="entry name" value="NPHP3-like_N"/>
</dbReference>
<dbReference type="InterPro" id="IPR027417">
    <property type="entry name" value="P-loop_NTPase"/>
</dbReference>
<dbReference type="PANTHER" id="PTHR10039:SF17">
    <property type="entry name" value="FUNGAL STAND N-TERMINAL GOODBYE DOMAIN-CONTAINING PROTEIN-RELATED"/>
    <property type="match status" value="1"/>
</dbReference>
<dbReference type="SUPFAM" id="SSF48452">
    <property type="entry name" value="TPR-like"/>
    <property type="match status" value="1"/>
</dbReference>
<name>A0A179GAJ0_PURLI</name>
<feature type="compositionally biased region" description="Low complexity" evidence="3">
    <location>
        <begin position="672"/>
        <end position="689"/>
    </location>
</feature>
<dbReference type="Pfam" id="PF17109">
    <property type="entry name" value="Goodbye"/>
    <property type="match status" value="1"/>
</dbReference>
<evidence type="ECO:0000256" key="1">
    <source>
        <dbReference type="ARBA" id="ARBA00022737"/>
    </source>
</evidence>
<comment type="caution">
    <text evidence="6">The sequence shown here is derived from an EMBL/GenBank/DDBJ whole genome shotgun (WGS) entry which is preliminary data.</text>
</comment>
<feature type="domain" description="Nephrocystin 3-like N-terminal" evidence="5">
    <location>
        <begin position="282"/>
        <end position="427"/>
    </location>
</feature>
<protein>
    <submittedName>
        <fullName evidence="6">NACHT and TPR domain-containing protein</fullName>
    </submittedName>
</protein>
<reference evidence="6 7" key="1">
    <citation type="submission" date="2016-01" db="EMBL/GenBank/DDBJ databases">
        <title>Biosynthesis of antibiotic leucinostatins and their inhibition on Phytophthora in bio-control Purpureocillium lilacinum.</title>
        <authorList>
            <person name="Wang G."/>
            <person name="Liu Z."/>
            <person name="Lin R."/>
            <person name="Li E."/>
            <person name="Mao Z."/>
            <person name="Ling J."/>
            <person name="Yin W."/>
            <person name="Xie B."/>
        </authorList>
    </citation>
    <scope>NUCLEOTIDE SEQUENCE [LARGE SCALE GENOMIC DNA]</scope>
    <source>
        <strain evidence="6">PLBJ-1</strain>
    </source>
</reference>